<protein>
    <submittedName>
        <fullName evidence="2">Uncharacterized protein</fullName>
    </submittedName>
</protein>
<accession>A0A3E0TV72</accession>
<comment type="caution">
    <text evidence="2">The sequence shown here is derived from an EMBL/GenBank/DDBJ whole genome shotgun (WGS) entry which is preliminary data.</text>
</comment>
<organism evidence="2 3">
    <name type="scientific">Thalassotalea euphylliae</name>
    <dbReference type="NCBI Taxonomy" id="1655234"/>
    <lineage>
        <taxon>Bacteria</taxon>
        <taxon>Pseudomonadati</taxon>
        <taxon>Pseudomonadota</taxon>
        <taxon>Gammaproteobacteria</taxon>
        <taxon>Alteromonadales</taxon>
        <taxon>Colwelliaceae</taxon>
        <taxon>Thalassotalea</taxon>
    </lineage>
</organism>
<proteinExistence type="predicted"/>
<sequence>MVFERSQTQSITADTVNTGHKAEQSTARDRVSISIQAYRQLESTADHDAAQQNNGDINRLKYGDLNTYENLSFMEKVQQAMMDKRMGLDREKVEEINEKMDIIIKDETIPPEEKEQLLKQLAKAKDAEYEKAAQLTEQQAESAAVSKAAEGQNVEQNIA</sequence>
<feature type="region of interest" description="Disordered" evidence="1">
    <location>
        <begin position="139"/>
        <end position="159"/>
    </location>
</feature>
<reference evidence="2 3" key="1">
    <citation type="submission" date="2018-08" db="EMBL/GenBank/DDBJ databases">
        <title>Thalassotalea euphylliae genome.</title>
        <authorList>
            <person name="Summers S."/>
            <person name="Rice S.A."/>
            <person name="Freckelton M.L."/>
            <person name="Nedved B.T."/>
            <person name="Hadfield M.G."/>
        </authorList>
    </citation>
    <scope>NUCLEOTIDE SEQUENCE [LARGE SCALE GENOMIC DNA]</scope>
    <source>
        <strain evidence="2 3">H1</strain>
    </source>
</reference>
<gene>
    <name evidence="2" type="ORF">DXX93_17940</name>
</gene>
<evidence type="ECO:0000256" key="1">
    <source>
        <dbReference type="SAM" id="MobiDB-lite"/>
    </source>
</evidence>
<feature type="compositionally biased region" description="Polar residues" evidence="1">
    <location>
        <begin position="1"/>
        <end position="18"/>
    </location>
</feature>
<evidence type="ECO:0000313" key="3">
    <source>
        <dbReference type="Proteomes" id="UP000256478"/>
    </source>
</evidence>
<dbReference type="Proteomes" id="UP000256478">
    <property type="component" value="Unassembled WGS sequence"/>
</dbReference>
<name>A0A3E0TV72_9GAMM</name>
<dbReference type="AlphaFoldDB" id="A0A3E0TV72"/>
<evidence type="ECO:0000313" key="2">
    <source>
        <dbReference type="EMBL" id="REL28263.1"/>
    </source>
</evidence>
<feature type="region of interest" description="Disordered" evidence="1">
    <location>
        <begin position="1"/>
        <end position="28"/>
    </location>
</feature>
<dbReference type="EMBL" id="QUOU01000001">
    <property type="protein sequence ID" value="REL28263.1"/>
    <property type="molecule type" value="Genomic_DNA"/>
</dbReference>